<protein>
    <submittedName>
        <fullName evidence="2">Highly conserved protein containing a thioredoxin domain</fullName>
    </submittedName>
</protein>
<dbReference type="Pfam" id="PF03190">
    <property type="entry name" value="Thioredox_DsbH"/>
    <property type="match status" value="1"/>
</dbReference>
<dbReference type="Gene3D" id="3.40.30.10">
    <property type="entry name" value="Glutaredoxin"/>
    <property type="match status" value="1"/>
</dbReference>
<dbReference type="PANTHER" id="PTHR42899:SF1">
    <property type="entry name" value="SPERMATOGENESIS-ASSOCIATED PROTEIN 20"/>
    <property type="match status" value="1"/>
</dbReference>
<sequence length="649" mass="72398">MADEITNRLDGCTSPYLLQHASNPVSWQPWDEEAIELAKKLGRPLLVSIGYAACHWCHVMEHESFNDELTAKQMNESLVCIKVDREERPDVDALYMAACQIYSGGGGWPLNVFVDPDTLKPFFAGTYFPPVQRYNKPSWGQLIESVVQAWQEQREQIINSAELITEQIQKLSIGKESSHDVESLVKESILAGLSHSKRVYDPVNGGIGSAPKFPHPMEMEGLLRAGERDIVSHSLDVMATRGLFDHLAGGWHRYCVDTEWAVPHFEKMLYDNALMLAVHEKARRLGIGSQNDRVIGLTLEWIRNEMLDPSGGVWSTLDADSVGEDGKSEEGEFYLWTPEEVGDTVACERFGITEKGNFENSGRSVISLHEVSGLDDDEDLRIHLLEKRSERARPGTDDKVLTAWNGMLLVACADLPEDDAKSIGQHICKEFLSRKDVLRTRRGEALGGPGFLDDYAWAALGLLRWGIRWDDMECLHRSREITRQLLKIFADPDGGFWMASADHTELPVRQRSVSDSAVPGATAVVVELLRTLLLLWPDHSQADEWRESAEKAVISVGGDLVARAGGHWALICAAQGLVEPGQVWFIHHSGSEPAEVENLRRTSAWNQLVVSTCESISGKDRGEAEWRGWLCEGMTCRLATMDASALTWS</sequence>
<accession>A0A075GXF8</accession>
<reference evidence="2" key="1">
    <citation type="journal article" date="2014" name="Genome Biol. Evol.">
        <title>Pangenome evidence for extensive interdomain horizontal transfer affecting lineage core and shell genes in uncultured planktonic thaumarchaeota and euryarchaeota.</title>
        <authorList>
            <person name="Deschamps P."/>
            <person name="Zivanovic Y."/>
            <person name="Moreira D."/>
            <person name="Rodriguez-Valera F."/>
            <person name="Lopez-Garcia P."/>
        </authorList>
    </citation>
    <scope>NUCLEOTIDE SEQUENCE</scope>
</reference>
<dbReference type="SUPFAM" id="SSF48208">
    <property type="entry name" value="Six-hairpin glycosidases"/>
    <property type="match status" value="1"/>
</dbReference>
<dbReference type="AlphaFoldDB" id="A0A075GXF8"/>
<dbReference type="GO" id="GO:0005975">
    <property type="term" value="P:carbohydrate metabolic process"/>
    <property type="evidence" value="ECO:0007669"/>
    <property type="project" value="InterPro"/>
</dbReference>
<dbReference type="InterPro" id="IPR024705">
    <property type="entry name" value="Ssp411"/>
</dbReference>
<dbReference type="PIRSF" id="PIRSF006402">
    <property type="entry name" value="UCP006402_thioredoxin"/>
    <property type="match status" value="1"/>
</dbReference>
<evidence type="ECO:0000259" key="1">
    <source>
        <dbReference type="Pfam" id="PF03190"/>
    </source>
</evidence>
<proteinExistence type="predicted"/>
<dbReference type="PANTHER" id="PTHR42899">
    <property type="entry name" value="SPERMATOGENESIS-ASSOCIATED PROTEIN 20"/>
    <property type="match status" value="1"/>
</dbReference>
<feature type="domain" description="Spermatogenesis-associated protein 20-like TRX" evidence="1">
    <location>
        <begin position="6"/>
        <end position="168"/>
    </location>
</feature>
<dbReference type="InterPro" id="IPR004879">
    <property type="entry name" value="Ssp411-like_TRX"/>
</dbReference>
<name>A0A075GXF8_9EURY</name>
<dbReference type="InterPro" id="IPR036249">
    <property type="entry name" value="Thioredoxin-like_sf"/>
</dbReference>
<dbReference type="InterPro" id="IPR008928">
    <property type="entry name" value="6-hairpin_glycosidase_sf"/>
</dbReference>
<evidence type="ECO:0000313" key="2">
    <source>
        <dbReference type="EMBL" id="AIF06922.1"/>
    </source>
</evidence>
<dbReference type="EMBL" id="KF900784">
    <property type="protein sequence ID" value="AIF06922.1"/>
    <property type="molecule type" value="Genomic_DNA"/>
</dbReference>
<dbReference type="CDD" id="cd02955">
    <property type="entry name" value="SSP411"/>
    <property type="match status" value="1"/>
</dbReference>
<dbReference type="SUPFAM" id="SSF52833">
    <property type="entry name" value="Thioredoxin-like"/>
    <property type="match status" value="1"/>
</dbReference>
<organism evidence="2">
    <name type="scientific">uncultured marine group II/III euryarchaeote KM3_196_G04</name>
    <dbReference type="NCBI Taxonomy" id="1457972"/>
    <lineage>
        <taxon>Archaea</taxon>
        <taxon>Methanobacteriati</taxon>
        <taxon>Methanobacteriota</taxon>
        <taxon>environmental samples</taxon>
    </lineage>
</organism>